<dbReference type="Pfam" id="PF21274">
    <property type="entry name" value="Rng_hyd_C"/>
    <property type="match status" value="1"/>
</dbReference>
<dbReference type="Proteomes" id="UP000586095">
    <property type="component" value="Unassembled WGS sequence"/>
</dbReference>
<sequence length="501" mass="51886">MQETTTHREVIIVGAGPVGLTLALLLRRAGVDVLVLEAHPGLSRHPKARGVAASSMETYRGLGIEGAVRAASLPSEHVRFFRGDSLVDAAAELITGAADPAEGSANTPSPGALCSQDRLEPVLADAARAAGADLIFGARVTDVAETEHGVEVSVDGGAGLRTLTADWVVGCDGSRSIVRERAGISLSGDQDLGRFLSVRFRAPLGATVRGREATSYFISGGKGGFLAVDNDTEWIYQYPIAEGVDSEALRHDVPRLVGLVRDAAGIPELAVEITDTMLWRMDACVADSFRAGRLLLAGDSAHQTPPTGGHGMNVGIADAQTLAWQLAAVIQGRAGGALLDTYTAERRAVAVAVVARSRGNAGRAYGIEDELLLGTGYAPAPVLPEGAYAPAATPGRRLPHADLDGGGSVLDIEWGRARLLIAGGVARWAEAVGSLAPASHLELPVVSLTEGEWASAALLKRAELAPGEALLVRPDGVVAARAAAAEPVGWLNQALGAMLRR</sequence>
<proteinExistence type="predicted"/>
<dbReference type="PRINTS" id="PR00420">
    <property type="entry name" value="RNGMNOXGNASE"/>
</dbReference>
<organism evidence="5 6">
    <name type="scientific">Leucobacter aridicollis</name>
    <dbReference type="NCBI Taxonomy" id="283878"/>
    <lineage>
        <taxon>Bacteria</taxon>
        <taxon>Bacillati</taxon>
        <taxon>Actinomycetota</taxon>
        <taxon>Actinomycetes</taxon>
        <taxon>Micrococcales</taxon>
        <taxon>Microbacteriaceae</taxon>
        <taxon>Leucobacter</taxon>
    </lineage>
</organism>
<dbReference type="AlphaFoldDB" id="A0A852R5H7"/>
<evidence type="ECO:0000256" key="3">
    <source>
        <dbReference type="ARBA" id="ARBA00022827"/>
    </source>
</evidence>
<evidence type="ECO:0000313" key="5">
    <source>
        <dbReference type="EMBL" id="NYD26188.1"/>
    </source>
</evidence>
<dbReference type="Gene3D" id="3.30.9.10">
    <property type="entry name" value="D-Amino Acid Oxidase, subunit A, domain 2"/>
    <property type="match status" value="1"/>
</dbReference>
<dbReference type="Gene3D" id="3.50.50.60">
    <property type="entry name" value="FAD/NAD(P)-binding domain"/>
    <property type="match status" value="1"/>
</dbReference>
<feature type="domain" description="FAD-binding" evidence="4">
    <location>
        <begin position="9"/>
        <end position="357"/>
    </location>
</feature>
<dbReference type="EMBL" id="JACCBD010000001">
    <property type="protein sequence ID" value="NYD26188.1"/>
    <property type="molecule type" value="Genomic_DNA"/>
</dbReference>
<accession>A0A852R5H7</accession>
<dbReference type="SUPFAM" id="SSF51905">
    <property type="entry name" value="FAD/NAD(P)-binding domain"/>
    <property type="match status" value="1"/>
</dbReference>
<protein>
    <submittedName>
        <fullName evidence="5">2-polyprenyl-6-methoxyphenol hydroxylase-like FAD-dependent oxidoreductase</fullName>
    </submittedName>
</protein>
<dbReference type="GO" id="GO:0016709">
    <property type="term" value="F:oxidoreductase activity, acting on paired donors, with incorporation or reduction of molecular oxygen, NAD(P)H as one donor, and incorporation of one atom of oxygen"/>
    <property type="evidence" value="ECO:0007669"/>
    <property type="project" value="UniProtKB-ARBA"/>
</dbReference>
<evidence type="ECO:0000259" key="4">
    <source>
        <dbReference type="Pfam" id="PF01494"/>
    </source>
</evidence>
<reference evidence="5 6" key="1">
    <citation type="submission" date="2020-07" db="EMBL/GenBank/DDBJ databases">
        <title>Sequencing the genomes of 1000 actinobacteria strains.</title>
        <authorList>
            <person name="Klenk H.-P."/>
        </authorList>
    </citation>
    <scope>NUCLEOTIDE SEQUENCE [LARGE SCALE GENOMIC DNA]</scope>
    <source>
        <strain evidence="5 6">DSM 17380</strain>
    </source>
</reference>
<keyword evidence="3" id="KW-0274">FAD</keyword>
<dbReference type="InterPro" id="IPR002938">
    <property type="entry name" value="FAD-bd"/>
</dbReference>
<comment type="caution">
    <text evidence="5">The sequence shown here is derived from an EMBL/GenBank/DDBJ whole genome shotgun (WGS) entry which is preliminary data.</text>
</comment>
<dbReference type="PANTHER" id="PTHR43004">
    <property type="entry name" value="TRK SYSTEM POTASSIUM UPTAKE PROTEIN"/>
    <property type="match status" value="1"/>
</dbReference>
<keyword evidence="6" id="KW-1185">Reference proteome</keyword>
<dbReference type="GO" id="GO:0071949">
    <property type="term" value="F:FAD binding"/>
    <property type="evidence" value="ECO:0007669"/>
    <property type="project" value="InterPro"/>
</dbReference>
<dbReference type="RefSeq" id="WP_185986481.1">
    <property type="nucleotide sequence ID" value="NZ_BAAALZ010000002.1"/>
</dbReference>
<dbReference type="InterPro" id="IPR036188">
    <property type="entry name" value="FAD/NAD-bd_sf"/>
</dbReference>
<evidence type="ECO:0000313" key="6">
    <source>
        <dbReference type="Proteomes" id="UP000586095"/>
    </source>
</evidence>
<dbReference type="InterPro" id="IPR050641">
    <property type="entry name" value="RIFMO-like"/>
</dbReference>
<comment type="cofactor">
    <cofactor evidence="1">
        <name>FAD</name>
        <dbReference type="ChEBI" id="CHEBI:57692"/>
    </cofactor>
</comment>
<name>A0A852R5H7_9MICO</name>
<keyword evidence="2" id="KW-0285">Flavoprotein</keyword>
<gene>
    <name evidence="5" type="ORF">BJ960_000991</name>
</gene>
<dbReference type="Gene3D" id="3.40.30.120">
    <property type="match status" value="1"/>
</dbReference>
<evidence type="ECO:0000256" key="2">
    <source>
        <dbReference type="ARBA" id="ARBA00022630"/>
    </source>
</evidence>
<evidence type="ECO:0000256" key="1">
    <source>
        <dbReference type="ARBA" id="ARBA00001974"/>
    </source>
</evidence>
<dbReference type="PANTHER" id="PTHR43004:SF19">
    <property type="entry name" value="BINDING MONOOXYGENASE, PUTATIVE (JCVI)-RELATED"/>
    <property type="match status" value="1"/>
</dbReference>
<dbReference type="Pfam" id="PF01494">
    <property type="entry name" value="FAD_binding_3"/>
    <property type="match status" value="1"/>
</dbReference>